<keyword evidence="2" id="KW-1185">Reference proteome</keyword>
<comment type="caution">
    <text evidence="1">The sequence shown here is derived from an EMBL/GenBank/DDBJ whole genome shotgun (WGS) entry which is preliminary data.</text>
</comment>
<dbReference type="Proteomes" id="UP001152795">
    <property type="component" value="Unassembled WGS sequence"/>
</dbReference>
<name>A0A6S7IE44_PARCT</name>
<gene>
    <name evidence="1" type="ORF">PACLA_8A003598</name>
</gene>
<dbReference type="AlphaFoldDB" id="A0A6S7IE44"/>
<reference evidence="1" key="1">
    <citation type="submission" date="2020-04" db="EMBL/GenBank/DDBJ databases">
        <authorList>
            <person name="Alioto T."/>
            <person name="Alioto T."/>
            <person name="Gomez Garrido J."/>
        </authorList>
    </citation>
    <scope>NUCLEOTIDE SEQUENCE</scope>
    <source>
        <strain evidence="1">A484AB</strain>
    </source>
</reference>
<sequence>MDLAESSEFLTDLSGLVEDPVLLTKVTKELDYQALALASAAFCVNQLRETKASSQFSWKDYLRKRHEDRRNLTEMKLTKVNQAYSFTMSTAVLLAVETFAEADYVLKHAFTFQKF</sequence>
<organism evidence="1 2">
    <name type="scientific">Paramuricea clavata</name>
    <name type="common">Red gorgonian</name>
    <name type="synonym">Violescent sea-whip</name>
    <dbReference type="NCBI Taxonomy" id="317549"/>
    <lineage>
        <taxon>Eukaryota</taxon>
        <taxon>Metazoa</taxon>
        <taxon>Cnidaria</taxon>
        <taxon>Anthozoa</taxon>
        <taxon>Octocorallia</taxon>
        <taxon>Malacalcyonacea</taxon>
        <taxon>Plexauridae</taxon>
        <taxon>Paramuricea</taxon>
    </lineage>
</organism>
<accession>A0A6S7IE44</accession>
<proteinExistence type="predicted"/>
<protein>
    <submittedName>
        <fullName evidence="1">Uncharacterized protein</fullName>
    </submittedName>
</protein>
<dbReference type="EMBL" id="CACRXK020004850">
    <property type="protein sequence ID" value="CAB4004272.1"/>
    <property type="molecule type" value="Genomic_DNA"/>
</dbReference>
<evidence type="ECO:0000313" key="2">
    <source>
        <dbReference type="Proteomes" id="UP001152795"/>
    </source>
</evidence>
<evidence type="ECO:0000313" key="1">
    <source>
        <dbReference type="EMBL" id="CAB4004272.1"/>
    </source>
</evidence>